<dbReference type="Proteomes" id="UP000325529">
    <property type="component" value="Chromosome"/>
</dbReference>
<dbReference type="InterPro" id="IPR013022">
    <property type="entry name" value="Xyl_isomerase-like_TIM-brl"/>
</dbReference>
<dbReference type="OrthoDB" id="5182842at2"/>
<organism evidence="2 3">
    <name type="scientific">Streptomyces kanamyceticus</name>
    <dbReference type="NCBI Taxonomy" id="1967"/>
    <lineage>
        <taxon>Bacteria</taxon>
        <taxon>Bacillati</taxon>
        <taxon>Actinomycetota</taxon>
        <taxon>Actinomycetes</taxon>
        <taxon>Kitasatosporales</taxon>
        <taxon>Streptomycetaceae</taxon>
        <taxon>Streptomyces</taxon>
    </lineage>
</organism>
<evidence type="ECO:0000259" key="1">
    <source>
        <dbReference type="Pfam" id="PF01261"/>
    </source>
</evidence>
<sequence length="256" mass="27015">MPRPLSVQLYTVRDQLAEDWPGTVRRLAGLGYGAVEPYDVLSDPRGHRLILDDLGLTVSGAHAGQLLAPDPGPALDAVATLGTDLAIVPAGLPPDDFTTREGLAKAADRLNSLVEPARRHGVRVGYHNHWWEIEPRFGDGDDAPLRHAVEVLAELLDPAVFLEVDTYWAAVGGAEVPRLLHGLGDRVAALHLKDGPGTKEDPNVAVGGGTMPVPEILAAAPGARRVIEFDACAGGTDDLFDALAASLTYVNSLEAA</sequence>
<dbReference type="PANTHER" id="PTHR12110">
    <property type="entry name" value="HYDROXYPYRUVATE ISOMERASE"/>
    <property type="match status" value="1"/>
</dbReference>
<keyword evidence="3" id="KW-1185">Reference proteome</keyword>
<dbReference type="EMBL" id="CP023699">
    <property type="protein sequence ID" value="QEU96105.1"/>
    <property type="molecule type" value="Genomic_DNA"/>
</dbReference>
<accession>A0A5J6GQ09</accession>
<evidence type="ECO:0000313" key="3">
    <source>
        <dbReference type="Proteomes" id="UP000325529"/>
    </source>
</evidence>
<reference evidence="2 3" key="1">
    <citation type="submission" date="2017-09" db="EMBL/GenBank/DDBJ databases">
        <authorList>
            <person name="Lee N."/>
            <person name="Cho B.-K."/>
        </authorList>
    </citation>
    <scope>NUCLEOTIDE SEQUENCE [LARGE SCALE GENOMIC DNA]</scope>
    <source>
        <strain evidence="2 3">ATCC 12853</strain>
    </source>
</reference>
<dbReference type="Pfam" id="PF01261">
    <property type="entry name" value="AP_endonuc_2"/>
    <property type="match status" value="1"/>
</dbReference>
<dbReference type="RefSeq" id="WP_055543810.1">
    <property type="nucleotide sequence ID" value="NZ_CP023699.1"/>
</dbReference>
<feature type="domain" description="Xylose isomerase-like TIM barrel" evidence="1">
    <location>
        <begin position="74"/>
        <end position="218"/>
    </location>
</feature>
<dbReference type="InterPro" id="IPR050312">
    <property type="entry name" value="IolE/XylAMocC-like"/>
</dbReference>
<dbReference type="InterPro" id="IPR036237">
    <property type="entry name" value="Xyl_isomerase-like_sf"/>
</dbReference>
<dbReference type="AlphaFoldDB" id="A0A5J6GQ09"/>
<dbReference type="SUPFAM" id="SSF51658">
    <property type="entry name" value="Xylose isomerase-like"/>
    <property type="match status" value="1"/>
</dbReference>
<proteinExistence type="predicted"/>
<dbReference type="GO" id="GO:0016853">
    <property type="term" value="F:isomerase activity"/>
    <property type="evidence" value="ECO:0007669"/>
    <property type="project" value="UniProtKB-KW"/>
</dbReference>
<dbReference type="Gene3D" id="3.20.20.150">
    <property type="entry name" value="Divalent-metal-dependent TIM barrel enzymes"/>
    <property type="match status" value="1"/>
</dbReference>
<dbReference type="PANTHER" id="PTHR12110:SF41">
    <property type="entry name" value="INOSOSE DEHYDRATASE"/>
    <property type="match status" value="1"/>
</dbReference>
<name>A0A5J6GQ09_STRKN</name>
<evidence type="ECO:0000313" key="2">
    <source>
        <dbReference type="EMBL" id="QEU96105.1"/>
    </source>
</evidence>
<dbReference type="KEGG" id="ska:CP970_38880"/>
<protein>
    <submittedName>
        <fullName evidence="2">Sugar phosphate isomerase/epimerase</fullName>
    </submittedName>
</protein>
<keyword evidence="2" id="KW-0413">Isomerase</keyword>
<gene>
    <name evidence="2" type="ORF">CP970_38880</name>
</gene>